<dbReference type="InterPro" id="IPR015032">
    <property type="entry name" value="ThsB__TIR-like_domain"/>
</dbReference>
<dbReference type="InterPro" id="IPR036490">
    <property type="entry name" value="ThsB_TIR-like_sf"/>
</dbReference>
<dbReference type="Proteomes" id="UP001364224">
    <property type="component" value="Unassembled WGS sequence"/>
</dbReference>
<organism evidence="2 3">
    <name type="scientific">Bradyrhizobium algeriense</name>
    <dbReference type="NCBI Taxonomy" id="634784"/>
    <lineage>
        <taxon>Bacteria</taxon>
        <taxon>Pseudomonadati</taxon>
        <taxon>Pseudomonadota</taxon>
        <taxon>Alphaproteobacteria</taxon>
        <taxon>Hyphomicrobiales</taxon>
        <taxon>Nitrobacteraceae</taxon>
        <taxon>Bradyrhizobium</taxon>
    </lineage>
</organism>
<dbReference type="EMBL" id="JAZHRV010000001">
    <property type="protein sequence ID" value="MEH2560078.1"/>
    <property type="molecule type" value="Genomic_DNA"/>
</dbReference>
<evidence type="ECO:0000313" key="3">
    <source>
        <dbReference type="Proteomes" id="UP001364224"/>
    </source>
</evidence>
<protein>
    <recommendedName>
        <fullName evidence="1">Thoeris protein ThsB TIR-like domain-containing protein</fullName>
    </recommendedName>
</protein>
<dbReference type="RefSeq" id="WP_334488873.1">
    <property type="nucleotide sequence ID" value="NZ_JAZHRV010000001.1"/>
</dbReference>
<sequence>MTNSYDKNALVNALLGNSTLPKPESPFGSLLRSTEFGSLFNPPPAPTPPPQNALAGLLGMIGQPSSPPPNALSGLFSPFAPSTPSTNALAQNPFSPSTTFADLIAPPATPSRPLPRLFDLVAPPVAPARPAPIYAPATIKRKGFFSFHYADILRVNNVRNAWKINAPGREDKRQFFDRSLWESVQRKNPEGLKNLIRSGMAHASAVCVLVGSETWSRPWVRYEIARSVIDKKGLLAVHINSLRHHQRLAPGVHGDNPLDFMAVGCPKQGVYFLYERVLRQVVQYGQTTWEWQWEKYSKFSSPVPLPKYMQANPPKVGFLVPLSNVTAIYDYVAEEGHKNIGAWIDTAALRAGR</sequence>
<comment type="caution">
    <text evidence="2">The sequence shown here is derived from an EMBL/GenBank/DDBJ whole genome shotgun (WGS) entry which is preliminary data.</text>
</comment>
<accession>A0ABU8BQ88</accession>
<feature type="domain" description="Thoeris protein ThsB TIR-like" evidence="1">
    <location>
        <begin position="144"/>
        <end position="242"/>
    </location>
</feature>
<gene>
    <name evidence="2" type="ORF">V1286_007607</name>
</gene>
<name>A0ABU8BQ88_9BRAD</name>
<evidence type="ECO:0000313" key="2">
    <source>
        <dbReference type="EMBL" id="MEH2560078.1"/>
    </source>
</evidence>
<dbReference type="Pfam" id="PF08937">
    <property type="entry name" value="ThsB_TIR"/>
    <property type="match status" value="1"/>
</dbReference>
<reference evidence="2 3" key="1">
    <citation type="submission" date="2024-02" db="EMBL/GenBank/DDBJ databases">
        <title>Adaptive strategies in a cosmopolitan and abundant soil bacterium.</title>
        <authorList>
            <person name="Carini P."/>
        </authorList>
    </citation>
    <scope>NUCLEOTIDE SEQUENCE [LARGE SCALE GENOMIC DNA]</scope>
    <source>
        <strain evidence="2 3">AZCC 1608</strain>
    </source>
</reference>
<dbReference type="SUPFAM" id="SSF52206">
    <property type="entry name" value="Hypothetical protein MTH538"/>
    <property type="match status" value="1"/>
</dbReference>
<evidence type="ECO:0000259" key="1">
    <source>
        <dbReference type="Pfam" id="PF08937"/>
    </source>
</evidence>
<proteinExistence type="predicted"/>
<keyword evidence="3" id="KW-1185">Reference proteome</keyword>